<keyword evidence="3" id="KW-1185">Reference proteome</keyword>
<keyword evidence="1" id="KW-1133">Transmembrane helix</keyword>
<protein>
    <submittedName>
        <fullName evidence="2">Uncharacterized protein</fullName>
    </submittedName>
</protein>
<reference evidence="2 3" key="1">
    <citation type="submission" date="2016-07" db="EMBL/GenBank/DDBJ databases">
        <title>Pervasive Adenine N6-methylation of Active Genes in Fungi.</title>
        <authorList>
            <consortium name="DOE Joint Genome Institute"/>
            <person name="Mondo S.J."/>
            <person name="Dannebaum R.O."/>
            <person name="Kuo R.C."/>
            <person name="Labutti K."/>
            <person name="Haridas S."/>
            <person name="Kuo A."/>
            <person name="Salamov A."/>
            <person name="Ahrendt S.R."/>
            <person name="Lipzen A."/>
            <person name="Sullivan W."/>
            <person name="Andreopoulos W.B."/>
            <person name="Clum A."/>
            <person name="Lindquist E."/>
            <person name="Daum C."/>
            <person name="Ramamoorthy G.K."/>
            <person name="Gryganskyi A."/>
            <person name="Culley D."/>
            <person name="Magnuson J.K."/>
            <person name="James T.Y."/>
            <person name="O'Malley M.A."/>
            <person name="Stajich J.E."/>
            <person name="Spatafora J.W."/>
            <person name="Visel A."/>
            <person name="Grigoriev I.V."/>
        </authorList>
    </citation>
    <scope>NUCLEOTIDE SEQUENCE [LARGE SCALE GENOMIC DNA]</scope>
    <source>
        <strain evidence="2 3">NRRL 1336</strain>
    </source>
</reference>
<accession>A0A1X2IWT7</accession>
<dbReference type="EMBL" id="MCGE01000003">
    <property type="protein sequence ID" value="ORZ23515.1"/>
    <property type="molecule type" value="Genomic_DNA"/>
</dbReference>
<dbReference type="AlphaFoldDB" id="A0A1X2IWT7"/>
<evidence type="ECO:0000256" key="1">
    <source>
        <dbReference type="SAM" id="Phobius"/>
    </source>
</evidence>
<organism evidence="2 3">
    <name type="scientific">Absidia repens</name>
    <dbReference type="NCBI Taxonomy" id="90262"/>
    <lineage>
        <taxon>Eukaryota</taxon>
        <taxon>Fungi</taxon>
        <taxon>Fungi incertae sedis</taxon>
        <taxon>Mucoromycota</taxon>
        <taxon>Mucoromycotina</taxon>
        <taxon>Mucoromycetes</taxon>
        <taxon>Mucorales</taxon>
        <taxon>Cunninghamellaceae</taxon>
        <taxon>Absidia</taxon>
    </lineage>
</organism>
<keyword evidence="1" id="KW-0472">Membrane</keyword>
<keyword evidence="1" id="KW-0812">Transmembrane</keyword>
<feature type="transmembrane region" description="Helical" evidence="1">
    <location>
        <begin position="39"/>
        <end position="59"/>
    </location>
</feature>
<dbReference type="Proteomes" id="UP000193560">
    <property type="component" value="Unassembled WGS sequence"/>
</dbReference>
<evidence type="ECO:0000313" key="3">
    <source>
        <dbReference type="Proteomes" id="UP000193560"/>
    </source>
</evidence>
<feature type="transmembrane region" description="Helical" evidence="1">
    <location>
        <begin position="6"/>
        <end position="27"/>
    </location>
</feature>
<comment type="caution">
    <text evidence="2">The sequence shown here is derived from an EMBL/GenBank/DDBJ whole genome shotgun (WGS) entry which is preliminary data.</text>
</comment>
<sequence>MKNSPSLSMSVMIIDGVLIDLIKSIVLRSVNIKVGRTGIYFMNGSFSFLFLFFFHFFFFI</sequence>
<evidence type="ECO:0000313" key="2">
    <source>
        <dbReference type="EMBL" id="ORZ23515.1"/>
    </source>
</evidence>
<feature type="non-terminal residue" evidence="2">
    <location>
        <position position="60"/>
    </location>
</feature>
<gene>
    <name evidence="2" type="ORF">BCR42DRAFT_404941</name>
</gene>
<name>A0A1X2IWT7_9FUNG</name>
<proteinExistence type="predicted"/>